<dbReference type="PANTHER" id="PTHR13774">
    <property type="entry name" value="PHENAZINE BIOSYNTHESIS PROTEIN"/>
    <property type="match status" value="1"/>
</dbReference>
<evidence type="ECO:0000313" key="3">
    <source>
        <dbReference type="Proteomes" id="UP001597405"/>
    </source>
</evidence>
<dbReference type="PANTHER" id="PTHR13774:SF32">
    <property type="entry name" value="ANTISENSE-ENHANCING SEQUENCE 1"/>
    <property type="match status" value="1"/>
</dbReference>
<dbReference type="Proteomes" id="UP001597405">
    <property type="component" value="Unassembled WGS sequence"/>
</dbReference>
<dbReference type="RefSeq" id="WP_379104484.1">
    <property type="nucleotide sequence ID" value="NZ_JBHUGZ010000023.1"/>
</dbReference>
<dbReference type="SUPFAM" id="SSF54506">
    <property type="entry name" value="Diaminopimelate epimerase-like"/>
    <property type="match status" value="1"/>
</dbReference>
<dbReference type="NCBIfam" id="TIGR00654">
    <property type="entry name" value="PhzF_family"/>
    <property type="match status" value="1"/>
</dbReference>
<dbReference type="EMBL" id="JBHUGZ010000023">
    <property type="protein sequence ID" value="MFD1986912.1"/>
    <property type="molecule type" value="Genomic_DNA"/>
</dbReference>
<accession>A0ABW4UHD1</accession>
<gene>
    <name evidence="2" type="ORF">ACFSOZ_31235</name>
</gene>
<comment type="caution">
    <text evidence="2">The sequence shown here is derived from an EMBL/GenBank/DDBJ whole genome shotgun (WGS) entry which is preliminary data.</text>
</comment>
<dbReference type="Pfam" id="PF02567">
    <property type="entry name" value="PhzC-PhzF"/>
    <property type="match status" value="1"/>
</dbReference>
<evidence type="ECO:0000256" key="1">
    <source>
        <dbReference type="ARBA" id="ARBA00008270"/>
    </source>
</evidence>
<dbReference type="Gene3D" id="3.10.310.10">
    <property type="entry name" value="Diaminopimelate Epimerase, Chain A, domain 1"/>
    <property type="match status" value="2"/>
</dbReference>
<organism evidence="2 3">
    <name type="scientific">Mesorhizobium newzealandense</name>
    <dbReference type="NCBI Taxonomy" id="1300302"/>
    <lineage>
        <taxon>Bacteria</taxon>
        <taxon>Pseudomonadati</taxon>
        <taxon>Pseudomonadota</taxon>
        <taxon>Alphaproteobacteria</taxon>
        <taxon>Hyphomicrobiales</taxon>
        <taxon>Phyllobacteriaceae</taxon>
        <taxon>Mesorhizobium</taxon>
    </lineage>
</organism>
<evidence type="ECO:0000313" key="2">
    <source>
        <dbReference type="EMBL" id="MFD1986912.1"/>
    </source>
</evidence>
<reference evidence="3" key="1">
    <citation type="journal article" date="2019" name="Int. J. Syst. Evol. Microbiol.">
        <title>The Global Catalogue of Microorganisms (GCM) 10K type strain sequencing project: providing services to taxonomists for standard genome sequencing and annotation.</title>
        <authorList>
            <consortium name="The Broad Institute Genomics Platform"/>
            <consortium name="The Broad Institute Genome Sequencing Center for Infectious Disease"/>
            <person name="Wu L."/>
            <person name="Ma J."/>
        </authorList>
    </citation>
    <scope>NUCLEOTIDE SEQUENCE [LARGE SCALE GENOMIC DNA]</scope>
    <source>
        <strain evidence="3">CGMCC 1.16225</strain>
    </source>
</reference>
<comment type="similarity">
    <text evidence="1">Belongs to the PhzF family.</text>
</comment>
<dbReference type="InterPro" id="IPR003719">
    <property type="entry name" value="Phenazine_PhzF-like"/>
</dbReference>
<sequence>MVRHGTKKFSFHQVDVFSSRALLGNPLAVVIGADSLTASEMAAFARWTNLSETTFLLQPKSADVDYRVRIFTPAAELPFAGHPTLGSCHVWLSSGGRPKSGDIIQECEAGLVRIRCDNERLSFEAPQLRRSGPVELDTLTRAINGLRLASDVIVDANWVDNGPGWLAVLLRSRTDVLALRPDFAVLSGLRVGVVAPWDPMKEGPDANFEVRAFTAAGFEDPVTGSLNAGIAQWLIGSGIAPSSYIASQGTVLGREGRVHVEQVDDQIWIGGDVKTCIKGVVAF</sequence>
<name>A0ABW4UHD1_9HYPH</name>
<keyword evidence="3" id="KW-1185">Reference proteome</keyword>
<proteinExistence type="inferred from homology"/>
<protein>
    <submittedName>
        <fullName evidence="2">PhzF family phenazine biosynthesis protein</fullName>
    </submittedName>
</protein>
<dbReference type="PIRSF" id="PIRSF016184">
    <property type="entry name" value="PhzC_PhzF"/>
    <property type="match status" value="1"/>
</dbReference>